<evidence type="ECO:0000313" key="1">
    <source>
        <dbReference type="EMBL" id="MCP9610790.1"/>
    </source>
</evidence>
<sequence>MDAERKVSNAKEQLEDMADITKAQAKLKKDQLKDKAGDIVETVKEKATETIEVIKQAGSQVADSINQKIHSTKKDPDEK</sequence>
<dbReference type="Proteomes" id="UP001205603">
    <property type="component" value="Unassembled WGS sequence"/>
</dbReference>
<gene>
    <name evidence="1" type="ORF">NMU02_01615</name>
</gene>
<reference evidence="1 2" key="1">
    <citation type="submission" date="2022-07" db="EMBL/GenBank/DDBJ databases">
        <title>Fecal culturing of patients with breast cancer.</title>
        <authorList>
            <person name="Teng N.M.Y."/>
            <person name="Kiu R."/>
            <person name="Evans R."/>
            <person name="Baker D.J."/>
            <person name="Zenner C."/>
            <person name="Robinson S.D."/>
            <person name="Hall L.J."/>
        </authorList>
    </citation>
    <scope>NUCLEOTIDE SEQUENCE [LARGE SCALE GENOMIC DNA]</scope>
    <source>
        <strain evidence="1 2">LH1063</strain>
    </source>
</reference>
<accession>A0ABT1MDS8</accession>
<evidence type="ECO:0000313" key="2">
    <source>
        <dbReference type="Proteomes" id="UP001205603"/>
    </source>
</evidence>
<keyword evidence="2" id="KW-1185">Reference proteome</keyword>
<protein>
    <recommendedName>
        <fullName evidence="3">YtxH-like protein</fullName>
    </recommendedName>
</protein>
<name>A0ABT1MDS8_9BACT</name>
<proteinExistence type="predicted"/>
<dbReference type="EMBL" id="JANDHW010000001">
    <property type="protein sequence ID" value="MCP9610790.1"/>
    <property type="molecule type" value="Genomic_DNA"/>
</dbReference>
<dbReference type="RefSeq" id="WP_255025370.1">
    <property type="nucleotide sequence ID" value="NZ_JANDHW010000001.1"/>
</dbReference>
<dbReference type="SUPFAM" id="SSF58113">
    <property type="entry name" value="Apolipoprotein A-I"/>
    <property type="match status" value="1"/>
</dbReference>
<dbReference type="Gene3D" id="6.10.140.1430">
    <property type="match status" value="1"/>
</dbReference>
<organism evidence="1 2">
    <name type="scientific">Coprobacter tertius</name>
    <dbReference type="NCBI Taxonomy" id="2944915"/>
    <lineage>
        <taxon>Bacteria</taxon>
        <taxon>Pseudomonadati</taxon>
        <taxon>Bacteroidota</taxon>
        <taxon>Bacteroidia</taxon>
        <taxon>Bacteroidales</taxon>
        <taxon>Barnesiellaceae</taxon>
        <taxon>Coprobacter</taxon>
    </lineage>
</organism>
<evidence type="ECO:0008006" key="3">
    <source>
        <dbReference type="Google" id="ProtNLM"/>
    </source>
</evidence>
<comment type="caution">
    <text evidence="1">The sequence shown here is derived from an EMBL/GenBank/DDBJ whole genome shotgun (WGS) entry which is preliminary data.</text>
</comment>